<dbReference type="OrthoDB" id="2424211at2759"/>
<dbReference type="Proteomes" id="UP000265703">
    <property type="component" value="Unassembled WGS sequence"/>
</dbReference>
<evidence type="ECO:0000313" key="2">
    <source>
        <dbReference type="Proteomes" id="UP000265703"/>
    </source>
</evidence>
<accession>A0A397SFE2</accession>
<comment type="caution">
    <text evidence="1">The sequence shown here is derived from an EMBL/GenBank/DDBJ whole genome shotgun (WGS) entry which is preliminary data.</text>
</comment>
<gene>
    <name evidence="1" type="ORF">C1645_744729</name>
</gene>
<reference evidence="1 2" key="1">
    <citation type="submission" date="2018-06" db="EMBL/GenBank/DDBJ databases">
        <title>Comparative genomics reveals the genomic features of Rhizophagus irregularis, R. cerebriforme, R. diaphanum and Gigaspora rosea, and their symbiotic lifestyle signature.</title>
        <authorList>
            <person name="Morin E."/>
            <person name="San Clemente H."/>
            <person name="Chen E.C.H."/>
            <person name="De La Providencia I."/>
            <person name="Hainaut M."/>
            <person name="Kuo A."/>
            <person name="Kohler A."/>
            <person name="Murat C."/>
            <person name="Tang N."/>
            <person name="Roy S."/>
            <person name="Loubradou J."/>
            <person name="Henrissat B."/>
            <person name="Grigoriev I.V."/>
            <person name="Corradi N."/>
            <person name="Roux C."/>
            <person name="Martin F.M."/>
        </authorList>
    </citation>
    <scope>NUCLEOTIDE SEQUENCE [LARGE SCALE GENOMIC DNA]</scope>
    <source>
        <strain evidence="1 2">DAOM 227022</strain>
    </source>
</reference>
<name>A0A397SFE2_9GLOM</name>
<organism evidence="1 2">
    <name type="scientific">Glomus cerebriforme</name>
    <dbReference type="NCBI Taxonomy" id="658196"/>
    <lineage>
        <taxon>Eukaryota</taxon>
        <taxon>Fungi</taxon>
        <taxon>Fungi incertae sedis</taxon>
        <taxon>Mucoromycota</taxon>
        <taxon>Glomeromycotina</taxon>
        <taxon>Glomeromycetes</taxon>
        <taxon>Glomerales</taxon>
        <taxon>Glomeraceae</taxon>
        <taxon>Glomus</taxon>
    </lineage>
</organism>
<dbReference type="AlphaFoldDB" id="A0A397SFE2"/>
<proteinExistence type="predicted"/>
<dbReference type="STRING" id="658196.A0A397SFE2"/>
<sequence length="252" mass="28962">MKATGVKAQEVFFRICLSFIRVLYRILDCSWEDILNELVIATSSDPSKCSYHILYAPALLIDHHELKAFTELVYTITGEKFGKYIDRGLPGQNFNLHLIGSTKKGRVKCILQFSLNNGWNDLNHTRVQPPTSLGLEVRPRMLSIEKNNNPLRISVSSDILQKYADLVLQKYSSYLRDWTIEEKDSENFVYFNRKASLGCPLCKCIHDKDQRWFSHISTSGTFIVKCFRQNSDEPGKVFECDPSIAEKTLARK</sequence>
<keyword evidence="2" id="KW-1185">Reference proteome</keyword>
<dbReference type="EMBL" id="QKYT01000839">
    <property type="protein sequence ID" value="RIA81154.1"/>
    <property type="molecule type" value="Genomic_DNA"/>
</dbReference>
<protein>
    <submittedName>
        <fullName evidence="1">Uncharacterized protein</fullName>
    </submittedName>
</protein>
<evidence type="ECO:0000313" key="1">
    <source>
        <dbReference type="EMBL" id="RIA81154.1"/>
    </source>
</evidence>